<reference evidence="2 3" key="1">
    <citation type="submission" date="2014-04" db="EMBL/GenBank/DDBJ databases">
        <authorList>
            <consortium name="DOE Joint Genome Institute"/>
            <person name="Kuo A."/>
            <person name="Girlanda M."/>
            <person name="Perotto S."/>
            <person name="Kohler A."/>
            <person name="Nagy L.G."/>
            <person name="Floudas D."/>
            <person name="Copeland A."/>
            <person name="Barry K.W."/>
            <person name="Cichocki N."/>
            <person name="Veneault-Fourrey C."/>
            <person name="LaButti K."/>
            <person name="Lindquist E.A."/>
            <person name="Lipzen A."/>
            <person name="Lundell T."/>
            <person name="Morin E."/>
            <person name="Murat C."/>
            <person name="Sun H."/>
            <person name="Tunlid A."/>
            <person name="Henrissat B."/>
            <person name="Grigoriev I.V."/>
            <person name="Hibbett D.S."/>
            <person name="Martin F."/>
            <person name="Nordberg H.P."/>
            <person name="Cantor M.N."/>
            <person name="Hua S.X."/>
        </authorList>
    </citation>
    <scope>NUCLEOTIDE SEQUENCE [LARGE SCALE GENOMIC DNA]</scope>
    <source>
        <strain evidence="2 3">MUT 4182</strain>
    </source>
</reference>
<proteinExistence type="predicted"/>
<dbReference type="PANTHER" id="PTHR31681">
    <property type="entry name" value="C2H2-LIKE ZINC FINGER PROTEIN"/>
    <property type="match status" value="1"/>
</dbReference>
<evidence type="ECO:0000259" key="1">
    <source>
        <dbReference type="Pfam" id="PF00644"/>
    </source>
</evidence>
<evidence type="ECO:0000313" key="2">
    <source>
        <dbReference type="EMBL" id="KIO20782.1"/>
    </source>
</evidence>
<protein>
    <recommendedName>
        <fullName evidence="1">PARP catalytic domain-containing protein</fullName>
    </recommendedName>
</protein>
<dbReference type="AlphaFoldDB" id="A0A0C3LH66"/>
<dbReference type="Gene3D" id="3.90.228.10">
    <property type="match status" value="1"/>
</dbReference>
<dbReference type="SUPFAM" id="SSF56399">
    <property type="entry name" value="ADP-ribosylation"/>
    <property type="match status" value="1"/>
</dbReference>
<dbReference type="EMBL" id="KN823161">
    <property type="protein sequence ID" value="KIO20782.1"/>
    <property type="molecule type" value="Genomic_DNA"/>
</dbReference>
<dbReference type="STRING" id="1051891.A0A0C3LH66"/>
<accession>A0A0C3LH66</accession>
<dbReference type="OrthoDB" id="9514740at2759"/>
<feature type="non-terminal residue" evidence="2">
    <location>
        <position position="1"/>
    </location>
</feature>
<dbReference type="InterPro" id="IPR012317">
    <property type="entry name" value="Poly(ADP-ribose)pol_cat_dom"/>
</dbReference>
<feature type="domain" description="PARP catalytic" evidence="1">
    <location>
        <begin position="82"/>
        <end position="204"/>
    </location>
</feature>
<sequence>WRHSNKTKPTVTFVYKIVQSKQLMDSFLAYQNKVESEGNFKAQGKMAGNECRRWHGTKRLCTIGDNPTNPTLCTQAGCAMCSILRTSFQVPRTNASGRTFNRHVPKGFGKGIYTSSTSSKAYDYAYNGGSVASQYSMIMLTNVIVGQSHKLSQDSQGLTAPPAGYHSVSSMVSLVLGEVGGSLNHDELIVYNNDAIRPSWLVVYK</sequence>
<name>A0A0C3LH66_9AGAM</name>
<gene>
    <name evidence="2" type="ORF">M407DRAFT_81184</name>
</gene>
<dbReference type="PANTHER" id="PTHR31681:SF3">
    <property type="entry name" value="OS04G0690100 PROTEIN"/>
    <property type="match status" value="1"/>
</dbReference>
<keyword evidence="3" id="KW-1185">Reference proteome</keyword>
<reference evidence="3" key="2">
    <citation type="submission" date="2015-01" db="EMBL/GenBank/DDBJ databases">
        <title>Evolutionary Origins and Diversification of the Mycorrhizal Mutualists.</title>
        <authorList>
            <consortium name="DOE Joint Genome Institute"/>
            <consortium name="Mycorrhizal Genomics Consortium"/>
            <person name="Kohler A."/>
            <person name="Kuo A."/>
            <person name="Nagy L.G."/>
            <person name="Floudas D."/>
            <person name="Copeland A."/>
            <person name="Barry K.W."/>
            <person name="Cichocki N."/>
            <person name="Veneault-Fourrey C."/>
            <person name="LaButti K."/>
            <person name="Lindquist E.A."/>
            <person name="Lipzen A."/>
            <person name="Lundell T."/>
            <person name="Morin E."/>
            <person name="Murat C."/>
            <person name="Riley R."/>
            <person name="Ohm R."/>
            <person name="Sun H."/>
            <person name="Tunlid A."/>
            <person name="Henrissat B."/>
            <person name="Grigoriev I.V."/>
            <person name="Hibbett D.S."/>
            <person name="Martin F."/>
        </authorList>
    </citation>
    <scope>NUCLEOTIDE SEQUENCE [LARGE SCALE GENOMIC DNA]</scope>
    <source>
        <strain evidence="3">MUT 4182</strain>
    </source>
</reference>
<dbReference type="HOGENOM" id="CLU_039434_2_0_1"/>
<evidence type="ECO:0000313" key="3">
    <source>
        <dbReference type="Proteomes" id="UP000054248"/>
    </source>
</evidence>
<organism evidence="2 3">
    <name type="scientific">Tulasnella calospora MUT 4182</name>
    <dbReference type="NCBI Taxonomy" id="1051891"/>
    <lineage>
        <taxon>Eukaryota</taxon>
        <taxon>Fungi</taxon>
        <taxon>Dikarya</taxon>
        <taxon>Basidiomycota</taxon>
        <taxon>Agaricomycotina</taxon>
        <taxon>Agaricomycetes</taxon>
        <taxon>Cantharellales</taxon>
        <taxon>Tulasnellaceae</taxon>
        <taxon>Tulasnella</taxon>
    </lineage>
</organism>
<dbReference type="Proteomes" id="UP000054248">
    <property type="component" value="Unassembled WGS sequence"/>
</dbReference>
<dbReference type="Pfam" id="PF00644">
    <property type="entry name" value="PARP"/>
    <property type="match status" value="1"/>
</dbReference>
<dbReference type="GO" id="GO:0003950">
    <property type="term" value="F:NAD+ poly-ADP-ribosyltransferase activity"/>
    <property type="evidence" value="ECO:0007669"/>
    <property type="project" value="InterPro"/>
</dbReference>